<accession>A0A1Q9GYX0</accession>
<comment type="caution">
    <text evidence="2">The sequence shown here is derived from an EMBL/GenBank/DDBJ whole genome shotgun (WGS) entry which is preliminary data.</text>
</comment>
<keyword evidence="3" id="KW-1185">Reference proteome</keyword>
<name>A0A1Q9GYX0_9GAMM</name>
<reference evidence="2 3" key="1">
    <citation type="submission" date="2016-09" db="EMBL/GenBank/DDBJ databases">
        <title>Photobacterium proteolyticum sp. nov. a protease producing bacterium isolated from ocean sediments of Laizhou Bay.</title>
        <authorList>
            <person name="Li Y."/>
        </authorList>
    </citation>
    <scope>NUCLEOTIDE SEQUENCE [LARGE SCALE GENOMIC DNA]</scope>
    <source>
        <strain evidence="2 3">13-12</strain>
    </source>
</reference>
<organism evidence="2 3">
    <name type="scientific">Photobacterium proteolyticum</name>
    <dbReference type="NCBI Taxonomy" id="1903952"/>
    <lineage>
        <taxon>Bacteria</taxon>
        <taxon>Pseudomonadati</taxon>
        <taxon>Pseudomonadota</taxon>
        <taxon>Gammaproteobacteria</taxon>
        <taxon>Vibrionales</taxon>
        <taxon>Vibrionaceae</taxon>
        <taxon>Photobacterium</taxon>
    </lineage>
</organism>
<gene>
    <name evidence="2" type="ORF">BIT28_17220</name>
</gene>
<dbReference type="EMBL" id="MJIL01000047">
    <property type="protein sequence ID" value="OLQ80493.1"/>
    <property type="molecule type" value="Genomic_DNA"/>
</dbReference>
<proteinExistence type="predicted"/>
<protein>
    <submittedName>
        <fullName evidence="2">MSHA biogenesis protein MshK</fullName>
    </submittedName>
</protein>
<feature type="chain" id="PRO_5010286999" evidence="1">
    <location>
        <begin position="33"/>
        <end position="119"/>
    </location>
</feature>
<dbReference type="AlphaFoldDB" id="A0A1Q9GYX0"/>
<dbReference type="STRING" id="1903952.BIT28_17220"/>
<dbReference type="Proteomes" id="UP000186905">
    <property type="component" value="Unassembled WGS sequence"/>
</dbReference>
<feature type="signal peptide" evidence="1">
    <location>
        <begin position="1"/>
        <end position="32"/>
    </location>
</feature>
<evidence type="ECO:0000313" key="2">
    <source>
        <dbReference type="EMBL" id="OLQ80493.1"/>
    </source>
</evidence>
<sequence length="119" mass="12758">MVRLWLGKSSLVIKQGSIAVALCGVLAGHVQASQDPTAPLGWQTPTKKPTVTKTRLPQLQGIVCGELSACTVILNNVPVELGGRVSGYTLTDIQDDYVTVTRGGKKWRLELFADIVKAN</sequence>
<keyword evidence="1" id="KW-0732">Signal</keyword>
<evidence type="ECO:0000313" key="3">
    <source>
        <dbReference type="Proteomes" id="UP000186905"/>
    </source>
</evidence>
<dbReference type="OrthoDB" id="5917619at2"/>
<evidence type="ECO:0000256" key="1">
    <source>
        <dbReference type="SAM" id="SignalP"/>
    </source>
</evidence>